<reference evidence="4" key="1">
    <citation type="submission" date="2016-06" db="UniProtKB">
        <authorList>
            <consortium name="WormBaseParasite"/>
        </authorList>
    </citation>
    <scope>IDENTIFICATION</scope>
</reference>
<keyword evidence="3" id="KW-1185">Reference proteome</keyword>
<protein>
    <submittedName>
        <fullName evidence="4">G_PROTEIN_RECEP_F1_2 domain-containing protein</fullName>
    </submittedName>
</protein>
<dbReference type="AlphaFoldDB" id="A0A183HS22"/>
<reference evidence="2 3" key="2">
    <citation type="submission" date="2018-11" db="EMBL/GenBank/DDBJ databases">
        <authorList>
            <consortium name="Pathogen Informatics"/>
        </authorList>
    </citation>
    <scope>NUCLEOTIDE SEQUENCE [LARGE SCALE GENOMIC DNA]</scope>
</reference>
<keyword evidence="1" id="KW-0812">Transmembrane</keyword>
<evidence type="ECO:0000313" key="3">
    <source>
        <dbReference type="Proteomes" id="UP000267606"/>
    </source>
</evidence>
<feature type="transmembrane region" description="Helical" evidence="1">
    <location>
        <begin position="20"/>
        <end position="39"/>
    </location>
</feature>
<evidence type="ECO:0000256" key="1">
    <source>
        <dbReference type="SAM" id="Phobius"/>
    </source>
</evidence>
<sequence>MAMMLILIVSVRPLVHHPFSAIFDGIVFIRLVMITNMNLRRRKT</sequence>
<accession>A0A183HS22</accession>
<name>A0A183HS22_9BILA</name>
<evidence type="ECO:0000313" key="2">
    <source>
        <dbReference type="EMBL" id="VDO67304.1"/>
    </source>
</evidence>
<keyword evidence="1" id="KW-0472">Membrane</keyword>
<dbReference type="EMBL" id="UZAJ01013539">
    <property type="protein sequence ID" value="VDO67304.1"/>
    <property type="molecule type" value="Genomic_DNA"/>
</dbReference>
<gene>
    <name evidence="2" type="ORF">OFLC_LOCUS10287</name>
</gene>
<dbReference type="Proteomes" id="UP000267606">
    <property type="component" value="Unassembled WGS sequence"/>
</dbReference>
<keyword evidence="1" id="KW-1133">Transmembrane helix</keyword>
<evidence type="ECO:0000313" key="4">
    <source>
        <dbReference type="WBParaSite" id="OFLC_0001028301-mRNA-1"/>
    </source>
</evidence>
<dbReference type="WBParaSite" id="OFLC_0001028301-mRNA-1">
    <property type="protein sequence ID" value="OFLC_0001028301-mRNA-1"/>
    <property type="gene ID" value="OFLC_0001028301"/>
</dbReference>
<proteinExistence type="predicted"/>
<organism evidence="4">
    <name type="scientific">Onchocerca flexuosa</name>
    <dbReference type="NCBI Taxonomy" id="387005"/>
    <lineage>
        <taxon>Eukaryota</taxon>
        <taxon>Metazoa</taxon>
        <taxon>Ecdysozoa</taxon>
        <taxon>Nematoda</taxon>
        <taxon>Chromadorea</taxon>
        <taxon>Rhabditida</taxon>
        <taxon>Spirurina</taxon>
        <taxon>Spiruromorpha</taxon>
        <taxon>Filarioidea</taxon>
        <taxon>Onchocercidae</taxon>
        <taxon>Onchocerca</taxon>
    </lineage>
</organism>